<keyword evidence="1" id="KW-0472">Membrane</keyword>
<evidence type="ECO:0008006" key="5">
    <source>
        <dbReference type="Google" id="ProtNLM"/>
    </source>
</evidence>
<feature type="signal peptide" evidence="2">
    <location>
        <begin position="1"/>
        <end position="17"/>
    </location>
</feature>
<evidence type="ECO:0000256" key="2">
    <source>
        <dbReference type="SAM" id="SignalP"/>
    </source>
</evidence>
<accession>A0A8S1NQ37</accession>
<feature type="chain" id="PRO_5035937791" description="Transmembrane protein" evidence="2">
    <location>
        <begin position="18"/>
        <end position="1319"/>
    </location>
</feature>
<protein>
    <recommendedName>
        <fullName evidence="5">Transmembrane protein</fullName>
    </recommendedName>
</protein>
<sequence>MIKIYFLLSLFITLIKACSYLQNEAMQIISTPNEVINIQFASIFKINQFNKITLFSDDNKFAIVKPIELTEQLKANSLQNSEVVSYKLFKSKKSRDPLHSMAILVKVKDYYVVEFNSNIYNTLPSINSVTERVDQPNSICYDVIQVDSIFIVDCQKEDQDYFSIGQDNYIPIQKAKNQQRRLDQIDNYIFRSTVNELELYIYELNTVQFLKILDQTTLSQILKKDNFKLEIRDFKTHSNGQISILNSQGELIILEYNRLDNEWILIKNIDTKTQNAFGYDIDIDANQYVVIQEQNLYFKSKTSLEYLVNITKNERNNVYLTKNYILFQKSDSLVLYNQKLEKLYSMLIEQSNYKLISNPNFDSIITLDNINIYRYSINNDYYLRFKSDKLQDQYSQIQIVQDSNGAKCDVVIYYRVVPIETLEMFQTQASSALFAYGVNLDEQMAKFQQACQGPNLKFEFYNSDILKVSVKNYKEAILKNLNSEEIIYRKAISNLNTQNIYLIQQNENLQIEGYNCDIIEQTNISCNNWFEKIIFPKLEDSQKQIWWMTQDGLYFAILNDKSVDVNYISYDKKEFKKFQVIQLQTQGKSIKTDGSHLFILIEKDVEIYEINSKEWKKLTISLTEVNQIFASPFKQDMLLVYDNNNLSIYSVQYQKITLIWFTPLESQIDINVAITNGQLSILIKSEEIHSLLTYNIENEGNIYFQRKHSLYHHAQGDISLFDCNYFNNQLYIIGTHEKTNNKAILVYKLTEVSINSQFMILDIPTARLSSANNFVFITEANQKKFYSYYIDGNYFVSTSFNLPDNQQIYNKDIKLQGNVSNTDFQRIIKDVPISLINRGINLFGIVNELNFNYEKDGNNIHCFDLGQSWYSGQAFQIDLQQGNEDIKLQKTLIKQQQSIEYSQSIMEYDNNTLIQLISNKIIFISKEDFQITEYQLDNQYQFINILYIQSNLIYLQLIFNKQYLIKLLLFQNSQIILLNGQITYNYYIKKAFQNQDRFFVWIYNYVIAYDTKNDPTNLNEFEVIQRVFPSSYPVSLEFKHVKDNIYYFFFISQSAQLEVVAYEIVKNSQKNFFLIYQIVDYLKIQGMFFPLDYICSGMVMTENQVIISLNNSISYTYEYKIDCQDNYLCQITQFSYKNSYQQYGSWSLKNEYPSLFVSENILSIIYQSEKDHELLIYDLNDNSNKTGPISAIAYLKSKNLEDQKIVQSFVYNYKEQLHLLSSAEDKQKLQHYIIRRSPQICIEKQSISQNVNISLKNQNQEKLVNLKLNIYQRDSDSSHFKIWIILVIVLFIVIVGISVIIYCQKKRRRLVKQDLLTED</sequence>
<keyword evidence="1" id="KW-1133">Transmembrane helix</keyword>
<keyword evidence="2" id="KW-0732">Signal</keyword>
<gene>
    <name evidence="3" type="ORF">PPRIM_AZ9-3.1.T0950035</name>
</gene>
<evidence type="ECO:0000313" key="4">
    <source>
        <dbReference type="Proteomes" id="UP000688137"/>
    </source>
</evidence>
<keyword evidence="4" id="KW-1185">Reference proteome</keyword>
<evidence type="ECO:0000313" key="3">
    <source>
        <dbReference type="EMBL" id="CAD8094170.1"/>
    </source>
</evidence>
<evidence type="ECO:0000256" key="1">
    <source>
        <dbReference type="SAM" id="Phobius"/>
    </source>
</evidence>
<comment type="caution">
    <text evidence="3">The sequence shown here is derived from an EMBL/GenBank/DDBJ whole genome shotgun (WGS) entry which is preliminary data.</text>
</comment>
<organism evidence="3 4">
    <name type="scientific">Paramecium primaurelia</name>
    <dbReference type="NCBI Taxonomy" id="5886"/>
    <lineage>
        <taxon>Eukaryota</taxon>
        <taxon>Sar</taxon>
        <taxon>Alveolata</taxon>
        <taxon>Ciliophora</taxon>
        <taxon>Intramacronucleata</taxon>
        <taxon>Oligohymenophorea</taxon>
        <taxon>Peniculida</taxon>
        <taxon>Parameciidae</taxon>
        <taxon>Paramecium</taxon>
    </lineage>
</organism>
<keyword evidence="1" id="KW-0812">Transmembrane</keyword>
<dbReference type="EMBL" id="CAJJDM010000098">
    <property type="protein sequence ID" value="CAD8094170.1"/>
    <property type="molecule type" value="Genomic_DNA"/>
</dbReference>
<dbReference type="OMA" id="IGTHEKT"/>
<proteinExistence type="predicted"/>
<name>A0A8S1NQ37_PARPR</name>
<feature type="transmembrane region" description="Helical" evidence="1">
    <location>
        <begin position="1282"/>
        <end position="1303"/>
    </location>
</feature>
<reference evidence="3" key="1">
    <citation type="submission" date="2021-01" db="EMBL/GenBank/DDBJ databases">
        <authorList>
            <consortium name="Genoscope - CEA"/>
            <person name="William W."/>
        </authorList>
    </citation>
    <scope>NUCLEOTIDE SEQUENCE</scope>
</reference>
<dbReference type="Proteomes" id="UP000688137">
    <property type="component" value="Unassembled WGS sequence"/>
</dbReference>